<name>A0A2H8TGL3_9HEMI</name>
<feature type="binding site" evidence="7">
    <location>
        <position position="126"/>
    </location>
    <ligand>
        <name>a divalent metal cation</name>
        <dbReference type="ChEBI" id="CHEBI:60240"/>
        <label>1</label>
    </ligand>
</feature>
<dbReference type="PANTHER" id="PTHR10060">
    <property type="entry name" value="TATD FAMILY DEOXYRIBONUCLEASE"/>
    <property type="match status" value="1"/>
</dbReference>
<keyword evidence="2" id="KW-0540">Nuclease</keyword>
<dbReference type="InterPro" id="IPR001130">
    <property type="entry name" value="TatD-like"/>
</dbReference>
<evidence type="ECO:0000256" key="6">
    <source>
        <dbReference type="ARBA" id="ARBA00045223"/>
    </source>
</evidence>
<evidence type="ECO:0000256" key="1">
    <source>
        <dbReference type="ARBA" id="ARBA00009275"/>
    </source>
</evidence>
<dbReference type="AlphaFoldDB" id="A0A2H8TGL3"/>
<dbReference type="PROSITE" id="PS01091">
    <property type="entry name" value="TATD_3"/>
    <property type="match status" value="1"/>
</dbReference>
<dbReference type="Gene3D" id="3.20.20.140">
    <property type="entry name" value="Metal-dependent hydrolases"/>
    <property type="match status" value="1"/>
</dbReference>
<evidence type="ECO:0000256" key="2">
    <source>
        <dbReference type="ARBA" id="ARBA00022722"/>
    </source>
</evidence>
<dbReference type="GO" id="GO:0046872">
    <property type="term" value="F:metal ion binding"/>
    <property type="evidence" value="ECO:0007669"/>
    <property type="project" value="UniProtKB-KW"/>
</dbReference>
<evidence type="ECO:0000256" key="5">
    <source>
        <dbReference type="ARBA" id="ARBA00039767"/>
    </source>
</evidence>
<evidence type="ECO:0000313" key="8">
    <source>
        <dbReference type="EMBL" id="MBW13234.1"/>
    </source>
</evidence>
<accession>A0A2H8TGL3</accession>
<dbReference type="EMBL" id="GFXV01001429">
    <property type="protein sequence ID" value="MBW13234.1"/>
    <property type="molecule type" value="Transcribed_RNA"/>
</dbReference>
<dbReference type="OrthoDB" id="6079689at2759"/>
<feature type="binding site" evidence="7">
    <location>
        <position position="163"/>
    </location>
    <ligand>
        <name>a divalent metal cation</name>
        <dbReference type="ChEBI" id="CHEBI:60240"/>
        <label>2</label>
    </ligand>
</feature>
<sequence>MFTKLSLLRKITKMSSIPFIDIGANLTDPMFKGIYNGNKKHKEDLVNVLERAWKNDIKKIIITSGSLDDSIESLKIASLSENLYCTVGCHPTRCDEFIKAQSPESYLNSLSDLIKNNRSKVVAIGECGLDNQRLHFCSKEIQENYFEMQLKLSEEFNLPLFLHCRDAAPTFLEILKRNSNFIKSGGVVHSFDGSLKEAEDIINLGFYIGINGCSLRTEDNLKTVRELPINRLMLETDCPWCEVKQTHPSYSYVQTKFNSVKKEKFIDGSMVKGRNEPSTIKQVFEVLASLKNEDPVYLGNQIYQNTMDLFFKHR</sequence>
<comment type="similarity">
    <text evidence="1">Belongs to the metallo-dependent hydrolases superfamily. TatD-type hydrolase family.</text>
</comment>
<evidence type="ECO:0000256" key="7">
    <source>
        <dbReference type="PIRSR" id="PIRSR005902-1"/>
    </source>
</evidence>
<dbReference type="InterPro" id="IPR050891">
    <property type="entry name" value="TatD-type_Hydrolase"/>
</dbReference>
<dbReference type="GO" id="GO:0005829">
    <property type="term" value="C:cytosol"/>
    <property type="evidence" value="ECO:0007669"/>
    <property type="project" value="TreeGrafter"/>
</dbReference>
<dbReference type="GO" id="GO:0008296">
    <property type="term" value="F:3'-5'-DNA exonuclease activity"/>
    <property type="evidence" value="ECO:0007669"/>
    <property type="project" value="TreeGrafter"/>
</dbReference>
<dbReference type="PANTHER" id="PTHR10060:SF15">
    <property type="entry name" value="DEOXYRIBONUCLEASE TATDN1"/>
    <property type="match status" value="1"/>
</dbReference>
<dbReference type="InterPro" id="IPR018228">
    <property type="entry name" value="DNase_TatD-rel_CS"/>
</dbReference>
<keyword evidence="3 7" id="KW-0479">Metal-binding</keyword>
<feature type="binding site" evidence="7">
    <location>
        <position position="189"/>
    </location>
    <ligand>
        <name>a divalent metal cation</name>
        <dbReference type="ChEBI" id="CHEBI:60240"/>
        <label>2</label>
    </ligand>
</feature>
<reference evidence="8" key="1">
    <citation type="submission" date="2017-10" db="EMBL/GenBank/DDBJ databases">
        <title>Transcriptome Assembly of Sugarcane Aphid Adults.</title>
        <authorList>
            <person name="Scully E.D."/>
            <person name="Palmer N.A."/>
            <person name="Geib S.M."/>
            <person name="Sarath G."/>
            <person name="Sattler S.E."/>
        </authorList>
    </citation>
    <scope>NUCLEOTIDE SEQUENCE</scope>
    <source>
        <tissue evidence="8">Whole body</tissue>
    </source>
</reference>
<evidence type="ECO:0000256" key="3">
    <source>
        <dbReference type="ARBA" id="ARBA00022723"/>
    </source>
</evidence>
<dbReference type="Pfam" id="PF01026">
    <property type="entry name" value="TatD_DNase"/>
    <property type="match status" value="1"/>
</dbReference>
<feature type="binding site" evidence="7">
    <location>
        <position position="237"/>
    </location>
    <ligand>
        <name>a divalent metal cation</name>
        <dbReference type="ChEBI" id="CHEBI:60240"/>
        <label>1</label>
    </ligand>
</feature>
<dbReference type="InterPro" id="IPR032466">
    <property type="entry name" value="Metal_Hydrolase"/>
</dbReference>
<protein>
    <recommendedName>
        <fullName evidence="5">Deoxyribonuclease TATDN1</fullName>
    </recommendedName>
</protein>
<keyword evidence="4" id="KW-0378">Hydrolase</keyword>
<evidence type="ECO:0000256" key="4">
    <source>
        <dbReference type="ARBA" id="ARBA00022801"/>
    </source>
</evidence>
<comment type="function">
    <text evidence="6">Deoxyribonuclease which catalyzes (in vitro) the decatenation of kinetoplast DNA, which are circular DNA catenated to each other, producing linear DNA molecules. Plays an important role in chromosomal segregation and cell cycle progression during eye development probably via its DNA decatenation activity.</text>
</comment>
<gene>
    <name evidence="8" type="primary">Tatdn1</name>
</gene>
<dbReference type="CDD" id="cd01310">
    <property type="entry name" value="TatD_DNAse"/>
    <property type="match status" value="1"/>
</dbReference>
<proteinExistence type="inferred from homology"/>
<dbReference type="SUPFAM" id="SSF51556">
    <property type="entry name" value="Metallo-dependent hydrolases"/>
    <property type="match status" value="1"/>
</dbReference>
<organism evidence="8">
    <name type="scientific">Melanaphis sacchari</name>
    <dbReference type="NCBI Taxonomy" id="742174"/>
    <lineage>
        <taxon>Eukaryota</taxon>
        <taxon>Metazoa</taxon>
        <taxon>Ecdysozoa</taxon>
        <taxon>Arthropoda</taxon>
        <taxon>Hexapoda</taxon>
        <taxon>Insecta</taxon>
        <taxon>Pterygota</taxon>
        <taxon>Neoptera</taxon>
        <taxon>Paraneoptera</taxon>
        <taxon>Hemiptera</taxon>
        <taxon>Sternorrhyncha</taxon>
        <taxon>Aphidomorpha</taxon>
        <taxon>Aphidoidea</taxon>
        <taxon>Aphididae</taxon>
        <taxon>Aphidini</taxon>
        <taxon>Melanaphis</taxon>
    </lineage>
</organism>
<dbReference type="PIRSF" id="PIRSF005902">
    <property type="entry name" value="DNase_TatD"/>
    <property type="match status" value="1"/>
</dbReference>